<keyword evidence="3" id="KW-0012">Acyltransferase</keyword>
<keyword evidence="2" id="KW-0808">Transferase</keyword>
<comment type="caution">
    <text evidence="4">The sequence shown here is derived from an EMBL/GenBank/DDBJ whole genome shotgun (WGS) entry which is preliminary data.</text>
</comment>
<evidence type="ECO:0000256" key="1">
    <source>
        <dbReference type="ARBA" id="ARBA00009861"/>
    </source>
</evidence>
<reference evidence="4" key="1">
    <citation type="submission" date="2022-08" db="EMBL/GenBank/DDBJ databases">
        <authorList>
            <person name="Marques A."/>
        </authorList>
    </citation>
    <scope>NUCLEOTIDE SEQUENCE</scope>
    <source>
        <strain evidence="4">RhyPub2mFocal</strain>
        <tissue evidence="4">Leaves</tissue>
    </source>
</reference>
<dbReference type="Gene3D" id="3.30.559.10">
    <property type="entry name" value="Chloramphenicol acetyltransferase-like domain"/>
    <property type="match status" value="2"/>
</dbReference>
<evidence type="ECO:0000313" key="5">
    <source>
        <dbReference type="Proteomes" id="UP001140206"/>
    </source>
</evidence>
<dbReference type="GO" id="GO:0016747">
    <property type="term" value="F:acyltransferase activity, transferring groups other than amino-acyl groups"/>
    <property type="evidence" value="ECO:0007669"/>
    <property type="project" value="TreeGrafter"/>
</dbReference>
<keyword evidence="5" id="KW-1185">Reference proteome</keyword>
<dbReference type="PANTHER" id="PTHR31642:SF266">
    <property type="entry name" value="HXXXD-TYPE ACYL-TRANSFERASE FAMILY PROTEIN"/>
    <property type="match status" value="1"/>
</dbReference>
<organism evidence="4 5">
    <name type="scientific">Rhynchospora pubera</name>
    <dbReference type="NCBI Taxonomy" id="906938"/>
    <lineage>
        <taxon>Eukaryota</taxon>
        <taxon>Viridiplantae</taxon>
        <taxon>Streptophyta</taxon>
        <taxon>Embryophyta</taxon>
        <taxon>Tracheophyta</taxon>
        <taxon>Spermatophyta</taxon>
        <taxon>Magnoliopsida</taxon>
        <taxon>Liliopsida</taxon>
        <taxon>Poales</taxon>
        <taxon>Cyperaceae</taxon>
        <taxon>Cyperoideae</taxon>
        <taxon>Rhynchosporeae</taxon>
        <taxon>Rhynchospora</taxon>
    </lineage>
</organism>
<protein>
    <submittedName>
        <fullName evidence="4">HXXXD-type acyl-transferase family protein</fullName>
    </submittedName>
</protein>
<evidence type="ECO:0000313" key="4">
    <source>
        <dbReference type="EMBL" id="KAJ4760768.1"/>
    </source>
</evidence>
<dbReference type="EMBL" id="JAMFTS010000004">
    <property type="protein sequence ID" value="KAJ4760768.1"/>
    <property type="molecule type" value="Genomic_DNA"/>
</dbReference>
<proteinExistence type="inferred from homology"/>
<dbReference type="PANTHER" id="PTHR31642">
    <property type="entry name" value="TRICHOTHECENE 3-O-ACETYLTRANSFERASE"/>
    <property type="match status" value="1"/>
</dbReference>
<dbReference type="AlphaFoldDB" id="A0AAV8CXH9"/>
<comment type="similarity">
    <text evidence="1">Belongs to the plant acyltransferase family.</text>
</comment>
<sequence length="468" mass="52091">MASGSNEYEVMIRSVETVIPEVLVQEQRLPQSNFDLLLPPLDVSLYFCFQKPTPTTCQDASVGFTTFPTMVAALKAALSKALVIYYTLAGEFVTNAAGEPEILCNSRGVDLIEAYAEVDLRELNLYSPDDSVEAKLLPKKINGILCIQVTKLRCGAMVVGCKFDHRAADAYSFFMFMSAWADIARNKPINQIPSYCRFLLSSQIVSPSNSSGPTFDRIFTPLSFLPPVNPKTSSEIVSRIYYISAVDIARLQELSGHSHSKLVCFIAYFWKILARSACRGEKSCSMGAVVNGRSFMKTVHGDNVLKNYFGNVLSVPFGNLQVKTLLDMKLVEVADEVNKWLSPTTTEDHFLGLHDWVEARRPESMIATIFASEDSKEEDKSVSCVVSSGRWFPEIDFGWGNAAFWSCHFPKREKGGFLMPIPRPTTGDWVLYTQVAPSIVAAMEQEPTIFHPLRNLAVYKSSSSRARL</sequence>
<evidence type="ECO:0000256" key="2">
    <source>
        <dbReference type="ARBA" id="ARBA00022679"/>
    </source>
</evidence>
<dbReference type="Proteomes" id="UP001140206">
    <property type="component" value="Chromosome 4"/>
</dbReference>
<dbReference type="InterPro" id="IPR023213">
    <property type="entry name" value="CAT-like_dom_sf"/>
</dbReference>
<dbReference type="InterPro" id="IPR050317">
    <property type="entry name" value="Plant_Fungal_Acyltransferase"/>
</dbReference>
<name>A0AAV8CXH9_9POAL</name>
<accession>A0AAV8CXH9</accession>
<evidence type="ECO:0000256" key="3">
    <source>
        <dbReference type="ARBA" id="ARBA00023315"/>
    </source>
</evidence>
<gene>
    <name evidence="4" type="ORF">LUZ62_071143</name>
</gene>
<dbReference type="Pfam" id="PF02458">
    <property type="entry name" value="Transferase"/>
    <property type="match status" value="1"/>
</dbReference>